<evidence type="ECO:0000256" key="3">
    <source>
        <dbReference type="ARBA" id="ARBA00022553"/>
    </source>
</evidence>
<keyword evidence="5" id="KW-0418">Kinase</keyword>
<dbReference type="Pfam" id="PF13185">
    <property type="entry name" value="GAF_2"/>
    <property type="match status" value="1"/>
</dbReference>
<comment type="catalytic activity">
    <reaction evidence="1">
        <text>ATP + protein L-histidine = ADP + protein N-phospho-L-histidine.</text>
        <dbReference type="EC" id="2.7.13.3"/>
    </reaction>
</comment>
<dbReference type="RefSeq" id="WP_106091562.1">
    <property type="nucleotide sequence ID" value="NZ_PVNL01000095.1"/>
</dbReference>
<evidence type="ECO:0000313" key="7">
    <source>
        <dbReference type="EMBL" id="PRQ05409.1"/>
    </source>
</evidence>
<dbReference type="InterPro" id="IPR003594">
    <property type="entry name" value="HATPase_dom"/>
</dbReference>
<dbReference type="InterPro" id="IPR004358">
    <property type="entry name" value="Sig_transdc_His_kin-like_C"/>
</dbReference>
<evidence type="ECO:0000313" key="8">
    <source>
        <dbReference type="Proteomes" id="UP000238823"/>
    </source>
</evidence>
<dbReference type="SUPFAM" id="SSF55781">
    <property type="entry name" value="GAF domain-like"/>
    <property type="match status" value="1"/>
</dbReference>
<reference evidence="7 8" key="1">
    <citation type="submission" date="2018-03" db="EMBL/GenBank/DDBJ databases">
        <title>Draft Genome Sequences of the Obligatory Marine Myxobacteria Enhygromyxa salina SWB007.</title>
        <authorList>
            <person name="Poehlein A."/>
            <person name="Moghaddam J.A."/>
            <person name="Harms H."/>
            <person name="Alanjari M."/>
            <person name="Koenig G.M."/>
            <person name="Daniel R."/>
            <person name="Schaeberle T.F."/>
        </authorList>
    </citation>
    <scope>NUCLEOTIDE SEQUENCE [LARGE SCALE GENOMIC DNA]</scope>
    <source>
        <strain evidence="7 8">SWB007</strain>
    </source>
</reference>
<evidence type="ECO:0000256" key="5">
    <source>
        <dbReference type="ARBA" id="ARBA00022777"/>
    </source>
</evidence>
<keyword evidence="4 7" id="KW-0808">Transferase</keyword>
<dbReference type="InterPro" id="IPR005467">
    <property type="entry name" value="His_kinase_dom"/>
</dbReference>
<dbReference type="AlphaFoldDB" id="A0A2S9YJX8"/>
<dbReference type="InterPro" id="IPR029016">
    <property type="entry name" value="GAF-like_dom_sf"/>
</dbReference>
<dbReference type="PANTHER" id="PTHR42878:SF15">
    <property type="entry name" value="BACTERIOPHYTOCHROME"/>
    <property type="match status" value="1"/>
</dbReference>
<dbReference type="Gene3D" id="3.30.565.10">
    <property type="entry name" value="Histidine kinase-like ATPase, C-terminal domain"/>
    <property type="match status" value="1"/>
</dbReference>
<dbReference type="GO" id="GO:0000156">
    <property type="term" value="F:phosphorelay response regulator activity"/>
    <property type="evidence" value="ECO:0007669"/>
    <property type="project" value="TreeGrafter"/>
</dbReference>
<dbReference type="InterPro" id="IPR036097">
    <property type="entry name" value="HisK_dim/P_sf"/>
</dbReference>
<gene>
    <name evidence="7" type="primary">cph1_2</name>
    <name evidence="7" type="ORF">ENSA7_46340</name>
</gene>
<comment type="caution">
    <text evidence="7">The sequence shown here is derived from an EMBL/GenBank/DDBJ whole genome shotgun (WGS) entry which is preliminary data.</text>
</comment>
<dbReference type="EC" id="2.7.13.3" evidence="2"/>
<proteinExistence type="predicted"/>
<dbReference type="InterPro" id="IPR003018">
    <property type="entry name" value="GAF"/>
</dbReference>
<dbReference type="SMART" id="SM00388">
    <property type="entry name" value="HisKA"/>
    <property type="match status" value="1"/>
</dbReference>
<accession>A0A2S9YJX8</accession>
<dbReference type="SUPFAM" id="SSF55874">
    <property type="entry name" value="ATPase domain of HSP90 chaperone/DNA topoisomerase II/histidine kinase"/>
    <property type="match status" value="1"/>
</dbReference>
<dbReference type="CDD" id="cd00082">
    <property type="entry name" value="HisKA"/>
    <property type="match status" value="1"/>
</dbReference>
<dbReference type="GO" id="GO:0000155">
    <property type="term" value="F:phosphorelay sensor kinase activity"/>
    <property type="evidence" value="ECO:0007669"/>
    <property type="project" value="InterPro"/>
</dbReference>
<dbReference type="SMART" id="SM00387">
    <property type="entry name" value="HATPase_c"/>
    <property type="match status" value="1"/>
</dbReference>
<dbReference type="Pfam" id="PF00512">
    <property type="entry name" value="HisKA"/>
    <property type="match status" value="1"/>
</dbReference>
<dbReference type="GO" id="GO:0007234">
    <property type="term" value="P:osmosensory signaling via phosphorelay pathway"/>
    <property type="evidence" value="ECO:0007669"/>
    <property type="project" value="TreeGrafter"/>
</dbReference>
<name>A0A2S9YJX8_9BACT</name>
<dbReference type="InterPro" id="IPR036890">
    <property type="entry name" value="HATPase_C_sf"/>
</dbReference>
<dbReference type="OrthoDB" id="5524356at2"/>
<dbReference type="Proteomes" id="UP000238823">
    <property type="component" value="Unassembled WGS sequence"/>
</dbReference>
<dbReference type="PANTHER" id="PTHR42878">
    <property type="entry name" value="TWO-COMPONENT HISTIDINE KINASE"/>
    <property type="match status" value="1"/>
</dbReference>
<keyword evidence="3" id="KW-0597">Phosphoprotein</keyword>
<dbReference type="Pfam" id="PF02518">
    <property type="entry name" value="HATPase_c"/>
    <property type="match status" value="1"/>
</dbReference>
<dbReference type="Gene3D" id="3.30.450.40">
    <property type="match status" value="1"/>
</dbReference>
<dbReference type="InterPro" id="IPR050351">
    <property type="entry name" value="BphY/WalK/GraS-like"/>
</dbReference>
<dbReference type="PROSITE" id="PS50109">
    <property type="entry name" value="HIS_KIN"/>
    <property type="match status" value="1"/>
</dbReference>
<sequence length="451" mass="49962">MSSTGANKRLAGTRRALAILRDDLALTYAMSEAANESGSLEEVLAEALEMICEHMGWAVGHALSVDRASASARSTEIWQLPPLASFEPLRAATDQIEAFPLADRAIREQTPMLLHDLGAHQFGRLAVTSALGLHHYYVLPILSGDIVVAALEFLTAKPDPRGDEALTQLLANLGMLLGRVAEREARAEQRVALRHSARARKEAEARARALLRVTKELQQRNRELDQFTYAASHDLRAPLRGIANLAGWLASDLEPHLTDDTRRYLDLLEGRVKRMEALIDGLLAYSRLGRAAVPDERIDVTALVRELAELHDVDGVVEWRISDLPEITGPRLLLRQVLDNLLSNAIKHTTAARPHVSVWAERDEPAEAWRLFVRDNGPGIDPRYHERIWEIFQTLRPRDEVESTGIGLSLVLKIVRQRGGSVGLDSQLGAGATFHFTWPDRAPDQAPEAST</sequence>
<dbReference type="Gene3D" id="1.10.287.130">
    <property type="match status" value="1"/>
</dbReference>
<feature type="domain" description="Histidine kinase" evidence="6">
    <location>
        <begin position="230"/>
        <end position="442"/>
    </location>
</feature>
<evidence type="ECO:0000256" key="1">
    <source>
        <dbReference type="ARBA" id="ARBA00000085"/>
    </source>
</evidence>
<evidence type="ECO:0000259" key="6">
    <source>
        <dbReference type="PROSITE" id="PS50109"/>
    </source>
</evidence>
<dbReference type="PRINTS" id="PR00344">
    <property type="entry name" value="BCTRLSENSOR"/>
</dbReference>
<evidence type="ECO:0000256" key="2">
    <source>
        <dbReference type="ARBA" id="ARBA00012438"/>
    </source>
</evidence>
<dbReference type="GO" id="GO:0030295">
    <property type="term" value="F:protein kinase activator activity"/>
    <property type="evidence" value="ECO:0007669"/>
    <property type="project" value="TreeGrafter"/>
</dbReference>
<evidence type="ECO:0000256" key="4">
    <source>
        <dbReference type="ARBA" id="ARBA00022679"/>
    </source>
</evidence>
<protein>
    <recommendedName>
        <fullName evidence="2">histidine kinase</fullName>
        <ecNumber evidence="2">2.7.13.3</ecNumber>
    </recommendedName>
</protein>
<dbReference type="InterPro" id="IPR003661">
    <property type="entry name" value="HisK_dim/P_dom"/>
</dbReference>
<organism evidence="7 8">
    <name type="scientific">Enhygromyxa salina</name>
    <dbReference type="NCBI Taxonomy" id="215803"/>
    <lineage>
        <taxon>Bacteria</taxon>
        <taxon>Pseudomonadati</taxon>
        <taxon>Myxococcota</taxon>
        <taxon>Polyangia</taxon>
        <taxon>Nannocystales</taxon>
        <taxon>Nannocystaceae</taxon>
        <taxon>Enhygromyxa</taxon>
    </lineage>
</organism>
<dbReference type="EMBL" id="PVNL01000095">
    <property type="protein sequence ID" value="PRQ05409.1"/>
    <property type="molecule type" value="Genomic_DNA"/>
</dbReference>
<dbReference type="SUPFAM" id="SSF47384">
    <property type="entry name" value="Homodimeric domain of signal transducing histidine kinase"/>
    <property type="match status" value="1"/>
</dbReference>